<dbReference type="Proteomes" id="UP000887565">
    <property type="component" value="Unplaced"/>
</dbReference>
<dbReference type="AlphaFoldDB" id="A0A915HXX8"/>
<keyword evidence="1" id="KW-1185">Reference proteome</keyword>
<organism evidence="1 2">
    <name type="scientific">Romanomermis culicivorax</name>
    <name type="common">Nematode worm</name>
    <dbReference type="NCBI Taxonomy" id="13658"/>
    <lineage>
        <taxon>Eukaryota</taxon>
        <taxon>Metazoa</taxon>
        <taxon>Ecdysozoa</taxon>
        <taxon>Nematoda</taxon>
        <taxon>Enoplea</taxon>
        <taxon>Dorylaimia</taxon>
        <taxon>Mermithida</taxon>
        <taxon>Mermithoidea</taxon>
        <taxon>Mermithidae</taxon>
        <taxon>Romanomermis</taxon>
    </lineage>
</organism>
<evidence type="ECO:0000313" key="1">
    <source>
        <dbReference type="Proteomes" id="UP000887565"/>
    </source>
</evidence>
<evidence type="ECO:0000313" key="2">
    <source>
        <dbReference type="WBParaSite" id="nRc.2.0.1.t06288-RA"/>
    </source>
</evidence>
<accession>A0A915HXX8</accession>
<reference evidence="2" key="1">
    <citation type="submission" date="2022-11" db="UniProtKB">
        <authorList>
            <consortium name="WormBaseParasite"/>
        </authorList>
    </citation>
    <scope>IDENTIFICATION</scope>
</reference>
<name>A0A915HXX8_ROMCU</name>
<dbReference type="WBParaSite" id="nRc.2.0.1.t06288-RA">
    <property type="protein sequence ID" value="nRc.2.0.1.t06288-RA"/>
    <property type="gene ID" value="nRc.2.0.1.g06288"/>
</dbReference>
<sequence length="76" mass="8562">MVKLIREKKLLVKYEPTPSILGAVLGDACMLKRKVDTGKNQFDSQIQTLSSIPTVNYGVLNPKSLLTLISIEYYFE</sequence>
<protein>
    <submittedName>
        <fullName evidence="2">Uncharacterized protein</fullName>
    </submittedName>
</protein>
<proteinExistence type="predicted"/>